<name>A0A8S1Q7C7_PARPR</name>
<protein>
    <submittedName>
        <fullName evidence="3">Uncharacterized protein</fullName>
    </submittedName>
</protein>
<feature type="compositionally biased region" description="Low complexity" evidence="2">
    <location>
        <begin position="335"/>
        <end position="348"/>
    </location>
</feature>
<feature type="region of interest" description="Disordered" evidence="2">
    <location>
        <begin position="320"/>
        <end position="354"/>
    </location>
</feature>
<gene>
    <name evidence="3" type="ORF">PPRIM_AZ9-3.1.T1460058</name>
</gene>
<dbReference type="AlphaFoldDB" id="A0A8S1Q7C7"/>
<evidence type="ECO:0000313" key="3">
    <source>
        <dbReference type="EMBL" id="CAD8111024.1"/>
    </source>
</evidence>
<evidence type="ECO:0000256" key="2">
    <source>
        <dbReference type="SAM" id="MobiDB-lite"/>
    </source>
</evidence>
<dbReference type="Proteomes" id="UP000688137">
    <property type="component" value="Unassembled WGS sequence"/>
</dbReference>
<keyword evidence="1" id="KW-0175">Coiled coil</keyword>
<organism evidence="3 4">
    <name type="scientific">Paramecium primaurelia</name>
    <dbReference type="NCBI Taxonomy" id="5886"/>
    <lineage>
        <taxon>Eukaryota</taxon>
        <taxon>Sar</taxon>
        <taxon>Alveolata</taxon>
        <taxon>Ciliophora</taxon>
        <taxon>Intramacronucleata</taxon>
        <taxon>Oligohymenophorea</taxon>
        <taxon>Peniculida</taxon>
        <taxon>Parameciidae</taxon>
        <taxon>Paramecium</taxon>
    </lineage>
</organism>
<accession>A0A8S1Q7C7</accession>
<feature type="compositionally biased region" description="Polar residues" evidence="2">
    <location>
        <begin position="220"/>
        <end position="240"/>
    </location>
</feature>
<reference evidence="3" key="1">
    <citation type="submission" date="2021-01" db="EMBL/GenBank/DDBJ databases">
        <authorList>
            <consortium name="Genoscope - CEA"/>
            <person name="William W."/>
        </authorList>
    </citation>
    <scope>NUCLEOTIDE SEQUENCE</scope>
</reference>
<evidence type="ECO:0000313" key="4">
    <source>
        <dbReference type="Proteomes" id="UP000688137"/>
    </source>
</evidence>
<dbReference type="OMA" id="HKQMHLL"/>
<feature type="coiled-coil region" evidence="1">
    <location>
        <begin position="112"/>
        <end position="139"/>
    </location>
</feature>
<comment type="caution">
    <text evidence="3">The sequence shown here is derived from an EMBL/GenBank/DDBJ whole genome shotgun (WGS) entry which is preliminary data.</text>
</comment>
<evidence type="ECO:0000256" key="1">
    <source>
        <dbReference type="SAM" id="Coils"/>
    </source>
</evidence>
<feature type="region of interest" description="Disordered" evidence="2">
    <location>
        <begin position="220"/>
        <end position="249"/>
    </location>
</feature>
<proteinExistence type="predicted"/>
<keyword evidence="4" id="KW-1185">Reference proteome</keyword>
<dbReference type="EMBL" id="CAJJDM010000150">
    <property type="protein sequence ID" value="CAD8111024.1"/>
    <property type="molecule type" value="Genomic_DNA"/>
</dbReference>
<feature type="compositionally biased region" description="Polar residues" evidence="2">
    <location>
        <begin position="320"/>
        <end position="334"/>
    </location>
</feature>
<sequence>MSEINESLIEAPLKALLEDVLFCLEGYLEGQNDLKMIEHQLKDYDTLAGLVKIIGNVFKTLMKKVDKKITQLKLNVNDNSSYRSYHPEEEYEKLEQIIQKHEAEIRGHISIEQQLKLYSETLQQKIEDMEKQHKETIEQMHKQMHLLKKDLGKSNESYRLLIKENEQLRESVEHPPKTIMHTEGEVNGRIKEKKQIVQIYQFCHSDHRLKKVDYSSEYPTSSINLQSQNSMRHSAPFKSQSQHHKSAKLNNQIQHRNSQEQDLFIKYNQLLKSHAQSITQRSQIIQASQYLLKGGFTNAKKQRNTLNVISDICNAQLQKSSQRTKSQGNSVKAGNTNSQNNINASNKSTTQKIISETSKTNEAIQRLLKLK</sequence>